<dbReference type="GO" id="GO:0016460">
    <property type="term" value="C:myosin II complex"/>
    <property type="evidence" value="ECO:0007669"/>
    <property type="project" value="TreeGrafter"/>
</dbReference>
<accession>A0A812Q2P3</accession>
<evidence type="ECO:0000256" key="5">
    <source>
        <dbReference type="ARBA" id="ARBA00022837"/>
    </source>
</evidence>
<dbReference type="Pfam" id="PF13499">
    <property type="entry name" value="EF-hand_7"/>
    <property type="match status" value="1"/>
</dbReference>
<dbReference type="Gene3D" id="1.10.238.10">
    <property type="entry name" value="EF-hand"/>
    <property type="match status" value="2"/>
</dbReference>
<evidence type="ECO:0000256" key="4">
    <source>
        <dbReference type="ARBA" id="ARBA00022737"/>
    </source>
</evidence>
<dbReference type="FunFam" id="1.10.238.10:FF:000178">
    <property type="entry name" value="Calmodulin-2 A"/>
    <property type="match status" value="1"/>
</dbReference>
<evidence type="ECO:0000256" key="6">
    <source>
        <dbReference type="ARBA" id="ARBA00022990"/>
    </source>
</evidence>
<sequence length="137" mass="14951">MSTWAASQDIDGGGSISTSELGTAMRALGACPSDEELLQWINDVDKDGNGELDFQEFLNLMSKMVGRDPYEELSDALKVFDRQGDGHVSVKELKHVLTRMGDVLTAEEAGPRLTSGWCLLKCRRRAKLTLTLGASFA</sequence>
<dbReference type="Pfam" id="PF13405">
    <property type="entry name" value="EF-hand_6"/>
    <property type="match status" value="1"/>
</dbReference>
<protein>
    <recommendedName>
        <fullName evidence="2">Calmodulin</fullName>
    </recommendedName>
</protein>
<keyword evidence="5" id="KW-0106">Calcium</keyword>
<dbReference type="InterPro" id="IPR018247">
    <property type="entry name" value="EF_Hand_1_Ca_BS"/>
</dbReference>
<organism evidence="8 9">
    <name type="scientific">Symbiodinium natans</name>
    <dbReference type="NCBI Taxonomy" id="878477"/>
    <lineage>
        <taxon>Eukaryota</taxon>
        <taxon>Sar</taxon>
        <taxon>Alveolata</taxon>
        <taxon>Dinophyceae</taxon>
        <taxon>Suessiales</taxon>
        <taxon>Symbiodiniaceae</taxon>
        <taxon>Symbiodinium</taxon>
    </lineage>
</organism>
<dbReference type="SMART" id="SM00054">
    <property type="entry name" value="EFh"/>
    <property type="match status" value="2"/>
</dbReference>
<dbReference type="SUPFAM" id="SSF47473">
    <property type="entry name" value="EF-hand"/>
    <property type="match status" value="1"/>
</dbReference>
<dbReference type="CDD" id="cd00051">
    <property type="entry name" value="EFh"/>
    <property type="match status" value="2"/>
</dbReference>
<dbReference type="InterPro" id="IPR050230">
    <property type="entry name" value="CALM/Myosin/TropC-like"/>
</dbReference>
<evidence type="ECO:0000256" key="3">
    <source>
        <dbReference type="ARBA" id="ARBA00022723"/>
    </source>
</evidence>
<comment type="similarity">
    <text evidence="1">Belongs to the centrin family.</text>
</comment>
<evidence type="ECO:0000259" key="7">
    <source>
        <dbReference type="PROSITE" id="PS50222"/>
    </source>
</evidence>
<dbReference type="OrthoDB" id="26525at2759"/>
<dbReference type="AlphaFoldDB" id="A0A812Q2P3"/>
<keyword evidence="9" id="KW-1185">Reference proteome</keyword>
<feature type="domain" description="EF-hand" evidence="7">
    <location>
        <begin position="32"/>
        <end position="67"/>
    </location>
</feature>
<gene>
    <name evidence="8" type="ORF">SNAT2548_LOCUS18850</name>
</gene>
<evidence type="ECO:0000256" key="1">
    <source>
        <dbReference type="ARBA" id="ARBA00005253"/>
    </source>
</evidence>
<dbReference type="PANTHER" id="PTHR23048">
    <property type="entry name" value="MYOSIN LIGHT CHAIN 1, 3"/>
    <property type="match status" value="1"/>
</dbReference>
<dbReference type="PROSITE" id="PS00018">
    <property type="entry name" value="EF_HAND_1"/>
    <property type="match status" value="2"/>
</dbReference>
<comment type="caution">
    <text evidence="8">The sequence shown here is derived from an EMBL/GenBank/DDBJ whole genome shotgun (WGS) entry which is preliminary data.</text>
</comment>
<evidence type="ECO:0000313" key="9">
    <source>
        <dbReference type="Proteomes" id="UP000604046"/>
    </source>
</evidence>
<dbReference type="PROSITE" id="PS50222">
    <property type="entry name" value="EF_HAND_2"/>
    <property type="match status" value="2"/>
</dbReference>
<keyword evidence="4" id="KW-0677">Repeat</keyword>
<evidence type="ECO:0000313" key="8">
    <source>
        <dbReference type="EMBL" id="CAE7355090.1"/>
    </source>
</evidence>
<dbReference type="Proteomes" id="UP000604046">
    <property type="component" value="Unassembled WGS sequence"/>
</dbReference>
<proteinExistence type="inferred from homology"/>
<keyword evidence="3" id="KW-0479">Metal-binding</keyword>
<dbReference type="PANTHER" id="PTHR23048:SF0">
    <property type="entry name" value="CALMODULIN LIKE 3"/>
    <property type="match status" value="1"/>
</dbReference>
<reference evidence="8" key="1">
    <citation type="submission" date="2021-02" db="EMBL/GenBank/DDBJ databases">
        <authorList>
            <person name="Dougan E. K."/>
            <person name="Rhodes N."/>
            <person name="Thang M."/>
            <person name="Chan C."/>
        </authorList>
    </citation>
    <scope>NUCLEOTIDE SEQUENCE</scope>
</reference>
<feature type="domain" description="EF-hand" evidence="7">
    <location>
        <begin position="68"/>
        <end position="103"/>
    </location>
</feature>
<name>A0A812Q2P3_9DINO</name>
<keyword evidence="6" id="KW-0007">Acetylation</keyword>
<dbReference type="InterPro" id="IPR011992">
    <property type="entry name" value="EF-hand-dom_pair"/>
</dbReference>
<dbReference type="EMBL" id="CAJNDS010002157">
    <property type="protein sequence ID" value="CAE7355090.1"/>
    <property type="molecule type" value="Genomic_DNA"/>
</dbReference>
<dbReference type="GO" id="GO:0005509">
    <property type="term" value="F:calcium ion binding"/>
    <property type="evidence" value="ECO:0007669"/>
    <property type="project" value="InterPro"/>
</dbReference>
<evidence type="ECO:0000256" key="2">
    <source>
        <dbReference type="ARBA" id="ARBA00020786"/>
    </source>
</evidence>
<dbReference type="InterPro" id="IPR002048">
    <property type="entry name" value="EF_hand_dom"/>
</dbReference>